<dbReference type="GO" id="GO:0016779">
    <property type="term" value="F:nucleotidyltransferase activity"/>
    <property type="evidence" value="ECO:0007669"/>
    <property type="project" value="UniProtKB-ARBA"/>
</dbReference>
<dbReference type="Gene3D" id="3.90.550.10">
    <property type="entry name" value="Spore Coat Polysaccharide Biosynthesis Protein SpsA, Chain A"/>
    <property type="match status" value="1"/>
</dbReference>
<dbReference type="RefSeq" id="WP_125127074.1">
    <property type="nucleotide sequence ID" value="NZ_RHJS01000002.1"/>
</dbReference>
<feature type="domain" description="MobA-like NTP transferase" evidence="1">
    <location>
        <begin position="6"/>
        <end position="165"/>
    </location>
</feature>
<gene>
    <name evidence="2" type="ORF">EBB54_08450</name>
</gene>
<protein>
    <submittedName>
        <fullName evidence="2">Nucleotidyltransferase family protein</fullName>
    </submittedName>
</protein>
<dbReference type="InterPro" id="IPR029044">
    <property type="entry name" value="Nucleotide-diphossugar_trans"/>
</dbReference>
<dbReference type="CDD" id="cd04182">
    <property type="entry name" value="GT_2_like_f"/>
    <property type="match status" value="1"/>
</dbReference>
<dbReference type="InterPro" id="IPR025877">
    <property type="entry name" value="MobA-like_NTP_Trfase"/>
</dbReference>
<dbReference type="SUPFAM" id="SSF53448">
    <property type="entry name" value="Nucleotide-diphospho-sugar transferases"/>
    <property type="match status" value="1"/>
</dbReference>
<dbReference type="Proteomes" id="UP000274920">
    <property type="component" value="Unassembled WGS sequence"/>
</dbReference>
<organism evidence="2 3">
    <name type="scientific">Schaedlerella arabinosiphila</name>
    <dbReference type="NCBI Taxonomy" id="2044587"/>
    <lineage>
        <taxon>Bacteria</taxon>
        <taxon>Bacillati</taxon>
        <taxon>Bacillota</taxon>
        <taxon>Clostridia</taxon>
        <taxon>Lachnospirales</taxon>
        <taxon>Lachnospiraceae</taxon>
        <taxon>Schaedlerella</taxon>
    </lineage>
</organism>
<evidence type="ECO:0000313" key="2">
    <source>
        <dbReference type="EMBL" id="RRK31392.1"/>
    </source>
</evidence>
<dbReference type="Pfam" id="PF12804">
    <property type="entry name" value="NTP_transf_3"/>
    <property type="match status" value="1"/>
</dbReference>
<dbReference type="AlphaFoldDB" id="A0A3R8JM73"/>
<dbReference type="PANTHER" id="PTHR43777:SF1">
    <property type="entry name" value="MOLYBDENUM COFACTOR CYTIDYLYLTRANSFERASE"/>
    <property type="match status" value="1"/>
</dbReference>
<comment type="caution">
    <text evidence="2">The sequence shown here is derived from an EMBL/GenBank/DDBJ whole genome shotgun (WGS) entry which is preliminary data.</text>
</comment>
<sequence length="187" mass="21203">MKLRLIYLAAGNSRRFGSNKLLYELEGKPLYLHLLERLDRLCARHDGWEVIAVTQYPQIYDDLNERHICAVLSPESHKGVSYSIRAGLEAAADAQACAFFVADQPYFTEESAEAFLEYMERNQAELGCVSCGDQTGNPAWFSHSYFPELLELKEDQGGRKILKKYPEKITCFPISDAGELRDLDTLS</sequence>
<reference evidence="2" key="1">
    <citation type="submission" date="2018-10" db="EMBL/GenBank/DDBJ databases">
        <title>Schaedlerella arabinophila gen. nov. sp. nov., isolated from the mouse intestinal tract and comparative analysis with the genome of the closely related altered Schaedler flora strain ASF502.</title>
        <authorList>
            <person name="Miyake S."/>
            <person name="Soh M."/>
            <person name="Seedorf H."/>
        </authorList>
    </citation>
    <scope>NUCLEOTIDE SEQUENCE [LARGE SCALE GENOMIC DNA]</scope>
    <source>
        <strain evidence="2">DSM 106076</strain>
    </source>
</reference>
<accession>A0A3R8JM73</accession>
<keyword evidence="2" id="KW-0808">Transferase</keyword>
<proteinExistence type="predicted"/>
<evidence type="ECO:0000259" key="1">
    <source>
        <dbReference type="Pfam" id="PF12804"/>
    </source>
</evidence>
<evidence type="ECO:0000313" key="3">
    <source>
        <dbReference type="Proteomes" id="UP000274920"/>
    </source>
</evidence>
<keyword evidence="3" id="KW-1185">Reference proteome</keyword>
<dbReference type="EMBL" id="RHJS01000002">
    <property type="protein sequence ID" value="RRK31392.1"/>
    <property type="molecule type" value="Genomic_DNA"/>
</dbReference>
<dbReference type="PANTHER" id="PTHR43777">
    <property type="entry name" value="MOLYBDENUM COFACTOR CYTIDYLYLTRANSFERASE"/>
    <property type="match status" value="1"/>
</dbReference>
<name>A0A3R8JM73_9FIRM</name>